<keyword evidence="1" id="KW-1133">Transmembrane helix</keyword>
<protein>
    <submittedName>
        <fullName evidence="2">Uncharacterized protein</fullName>
    </submittedName>
</protein>
<gene>
    <name evidence="2" type="ORF">MJO52_06370</name>
</gene>
<keyword evidence="3" id="KW-1185">Reference proteome</keyword>
<dbReference type="RefSeq" id="WP_252085111.1">
    <property type="nucleotide sequence ID" value="NZ_CP092418.1"/>
</dbReference>
<dbReference type="EMBL" id="CP092418">
    <property type="protein sequence ID" value="USD22757.1"/>
    <property type="molecule type" value="Genomic_DNA"/>
</dbReference>
<keyword evidence="1" id="KW-0472">Membrane</keyword>
<name>A0ABY4VJW5_9GAMM</name>
<proteinExistence type="predicted"/>
<accession>A0ABY4VJW5</accession>
<evidence type="ECO:0000313" key="2">
    <source>
        <dbReference type="EMBL" id="USD22757.1"/>
    </source>
</evidence>
<dbReference type="Proteomes" id="UP001055658">
    <property type="component" value="Chromosome"/>
</dbReference>
<feature type="transmembrane region" description="Helical" evidence="1">
    <location>
        <begin position="41"/>
        <end position="59"/>
    </location>
</feature>
<keyword evidence="1" id="KW-0812">Transmembrane</keyword>
<sequence length="149" mass="16993">MSNWEHQYREEASAFTSPQQLDSGILLQAKGYQPKKDIGRILSGASLSCALVTAFLMLVHPAQHLGARTPAMTQNHEIQLTTQEIAQWQPPRPEPEVKEDPWQTLRSQVSAENYVALCQEWRQQQNNIAEPVLPRELRKAAQKRCRILP</sequence>
<organism evidence="2 3">
    <name type="scientific">Microbulbifer variabilis</name>
    <dbReference type="NCBI Taxonomy" id="266805"/>
    <lineage>
        <taxon>Bacteria</taxon>
        <taxon>Pseudomonadati</taxon>
        <taxon>Pseudomonadota</taxon>
        <taxon>Gammaproteobacteria</taxon>
        <taxon>Cellvibrionales</taxon>
        <taxon>Microbulbiferaceae</taxon>
        <taxon>Microbulbifer</taxon>
    </lineage>
</organism>
<evidence type="ECO:0000256" key="1">
    <source>
        <dbReference type="SAM" id="Phobius"/>
    </source>
</evidence>
<evidence type="ECO:0000313" key="3">
    <source>
        <dbReference type="Proteomes" id="UP001055658"/>
    </source>
</evidence>
<reference evidence="2" key="1">
    <citation type="submission" date="2022-02" db="EMBL/GenBank/DDBJ databases">
        <title>Coral-associated bacteria.</title>
        <authorList>
            <person name="Tang K."/>
            <person name="Wang X."/>
        </authorList>
    </citation>
    <scope>NUCLEOTIDE SEQUENCE</scope>
    <source>
        <strain evidence="2">SCSIO 43006</strain>
    </source>
</reference>